<evidence type="ECO:0000313" key="2">
    <source>
        <dbReference type="Proteomes" id="UP000309561"/>
    </source>
</evidence>
<evidence type="ECO:0000313" key="1">
    <source>
        <dbReference type="EMBL" id="TKI68783.1"/>
    </source>
</evidence>
<dbReference type="OrthoDB" id="5343550at2"/>
<dbReference type="EMBL" id="SZPX01000007">
    <property type="protein sequence ID" value="TKI68783.1"/>
    <property type="molecule type" value="Genomic_DNA"/>
</dbReference>
<keyword evidence="2" id="KW-1185">Reference proteome</keyword>
<reference evidence="1 2" key="1">
    <citation type="submission" date="2019-04" db="EMBL/GenBank/DDBJ databases">
        <title>Sulfurimonas crateris sp. nov. a facultative anaerobic sulfur-oxidizing chemolithautotrophic bacterium isolated from a terrestrial mud vulcano.</title>
        <authorList>
            <person name="Ratnikova N.M."/>
            <person name="Slobodkin A.I."/>
            <person name="Merkel A.Y."/>
            <person name="Novikov A."/>
            <person name="Bonch-Osmolovskaya E.A."/>
            <person name="Slobodkina G.B."/>
        </authorList>
    </citation>
    <scope>NUCLEOTIDE SEQUENCE [LARGE SCALE GENOMIC DNA]</scope>
    <source>
        <strain evidence="1 2">SN118</strain>
    </source>
</reference>
<dbReference type="Proteomes" id="UP000309561">
    <property type="component" value="Unassembled WGS sequence"/>
</dbReference>
<comment type="caution">
    <text evidence="1">The sequence shown here is derived from an EMBL/GenBank/DDBJ whole genome shotgun (WGS) entry which is preliminary data.</text>
</comment>
<proteinExistence type="predicted"/>
<organism evidence="1 2">
    <name type="scientific">Sulfurimonas crateris</name>
    <dbReference type="NCBI Taxonomy" id="2574727"/>
    <lineage>
        <taxon>Bacteria</taxon>
        <taxon>Pseudomonadati</taxon>
        <taxon>Campylobacterota</taxon>
        <taxon>Epsilonproteobacteria</taxon>
        <taxon>Campylobacterales</taxon>
        <taxon>Sulfurimonadaceae</taxon>
        <taxon>Sulfurimonas</taxon>
    </lineage>
</organism>
<accession>A0A4V5TN50</accession>
<name>A0A4V5TN50_9BACT</name>
<protein>
    <submittedName>
        <fullName evidence="1">Uncharacterized protein</fullName>
    </submittedName>
</protein>
<gene>
    <name evidence="1" type="ORF">FCU45_09750</name>
</gene>
<dbReference type="AlphaFoldDB" id="A0A4V5TN50"/>
<sequence>MMEDVGGRFNLALYGSSTAEADIKANISYIADTKALPRAMPREHDVVVLKDIYALHEDKDALLSLSYRTLANAAHIIILEKKGILDTKELMQTLEDFEFRAANTIDVVDGYDLVMAKKMHMWGNGL</sequence>